<dbReference type="InterPro" id="IPR000008">
    <property type="entry name" value="C2_dom"/>
</dbReference>
<protein>
    <recommendedName>
        <fullName evidence="2">C2 domain-containing protein</fullName>
    </recommendedName>
</protein>
<reference evidence="3 4" key="1">
    <citation type="submission" date="2019-03" db="EMBL/GenBank/DDBJ databases">
        <title>Single cell metagenomics reveals metabolic interactions within the superorganism composed of flagellate Streblomastix strix and complex community of Bacteroidetes bacteria on its surface.</title>
        <authorList>
            <person name="Treitli S.C."/>
            <person name="Kolisko M."/>
            <person name="Husnik F."/>
            <person name="Keeling P."/>
            <person name="Hampl V."/>
        </authorList>
    </citation>
    <scope>NUCLEOTIDE SEQUENCE [LARGE SCALE GENOMIC DNA]</scope>
    <source>
        <strain evidence="3">ST1C</strain>
    </source>
</reference>
<accession>A0A5J4SEP1</accession>
<feature type="region of interest" description="Disordered" evidence="1">
    <location>
        <begin position="103"/>
        <end position="143"/>
    </location>
</feature>
<dbReference type="Proteomes" id="UP000324800">
    <property type="component" value="Unassembled WGS sequence"/>
</dbReference>
<dbReference type="InterPro" id="IPR035892">
    <property type="entry name" value="C2_domain_sf"/>
</dbReference>
<dbReference type="CDD" id="cd00030">
    <property type="entry name" value="C2"/>
    <property type="match status" value="1"/>
</dbReference>
<dbReference type="AlphaFoldDB" id="A0A5J4SEP1"/>
<evidence type="ECO:0000259" key="2">
    <source>
        <dbReference type="Pfam" id="PF00168"/>
    </source>
</evidence>
<organism evidence="3 4">
    <name type="scientific">Streblomastix strix</name>
    <dbReference type="NCBI Taxonomy" id="222440"/>
    <lineage>
        <taxon>Eukaryota</taxon>
        <taxon>Metamonada</taxon>
        <taxon>Preaxostyla</taxon>
        <taxon>Oxymonadida</taxon>
        <taxon>Streblomastigidae</taxon>
        <taxon>Streblomastix</taxon>
    </lineage>
</organism>
<evidence type="ECO:0000313" key="3">
    <source>
        <dbReference type="EMBL" id="KAA6344222.1"/>
    </source>
</evidence>
<dbReference type="Pfam" id="PF00168">
    <property type="entry name" value="C2"/>
    <property type="match status" value="1"/>
</dbReference>
<name>A0A5J4SEP1_9EUKA</name>
<feature type="compositionally biased region" description="Basic and acidic residues" evidence="1">
    <location>
        <begin position="103"/>
        <end position="137"/>
    </location>
</feature>
<feature type="compositionally biased region" description="Basic and acidic residues" evidence="1">
    <location>
        <begin position="47"/>
        <end position="65"/>
    </location>
</feature>
<proteinExistence type="predicted"/>
<feature type="non-terminal residue" evidence="3">
    <location>
        <position position="143"/>
    </location>
</feature>
<dbReference type="Gene3D" id="2.60.40.150">
    <property type="entry name" value="C2 domain"/>
    <property type="match status" value="1"/>
</dbReference>
<dbReference type="SUPFAM" id="SSF49562">
    <property type="entry name" value="C2 domain (Calcium/lipid-binding domain, CaLB)"/>
    <property type="match status" value="1"/>
</dbReference>
<evidence type="ECO:0000256" key="1">
    <source>
        <dbReference type="SAM" id="MobiDB-lite"/>
    </source>
</evidence>
<evidence type="ECO:0000313" key="4">
    <source>
        <dbReference type="Proteomes" id="UP000324800"/>
    </source>
</evidence>
<sequence>MQGKHEIEIEVYDQDSLTKNDLIGVANIDILPTLNNETQIELFLQPQKDKKEDQTKSYETESNSDKKLGKVSFSMFYISEQDWIKNFEKEQVRKKKEEEEFIKQKELEEKRRTAEEQERLDEERRIAEEKRKQKEALDAQYIK</sequence>
<dbReference type="OrthoDB" id="1029639at2759"/>
<gene>
    <name evidence="3" type="ORF">EZS28_052255</name>
</gene>
<feature type="domain" description="C2" evidence="2">
    <location>
        <begin position="4"/>
        <end position="38"/>
    </location>
</feature>
<dbReference type="EMBL" id="SNRW01040407">
    <property type="protein sequence ID" value="KAA6344222.1"/>
    <property type="molecule type" value="Genomic_DNA"/>
</dbReference>
<feature type="region of interest" description="Disordered" evidence="1">
    <location>
        <begin position="45"/>
        <end position="65"/>
    </location>
</feature>
<comment type="caution">
    <text evidence="3">The sequence shown here is derived from an EMBL/GenBank/DDBJ whole genome shotgun (WGS) entry which is preliminary data.</text>
</comment>